<keyword evidence="3" id="KW-1185">Reference proteome</keyword>
<dbReference type="OrthoDB" id="424465at2759"/>
<evidence type="ECO:0000259" key="1">
    <source>
        <dbReference type="PROSITE" id="PS50181"/>
    </source>
</evidence>
<proteinExistence type="predicted"/>
<gene>
    <name evidence="2" type="ORF">DAEQUDRAFT_703927</name>
</gene>
<reference evidence="2 3" key="1">
    <citation type="journal article" date="2016" name="Mol. Biol. Evol.">
        <title>Comparative Genomics of Early-Diverging Mushroom-Forming Fungi Provides Insights into the Origins of Lignocellulose Decay Capabilities.</title>
        <authorList>
            <person name="Nagy L.G."/>
            <person name="Riley R."/>
            <person name="Tritt A."/>
            <person name="Adam C."/>
            <person name="Daum C."/>
            <person name="Floudas D."/>
            <person name="Sun H."/>
            <person name="Yadav J.S."/>
            <person name="Pangilinan J."/>
            <person name="Larsson K.H."/>
            <person name="Matsuura K."/>
            <person name="Barry K."/>
            <person name="Labutti K."/>
            <person name="Kuo R."/>
            <person name="Ohm R.A."/>
            <person name="Bhattacharya S.S."/>
            <person name="Shirouzu T."/>
            <person name="Yoshinaga Y."/>
            <person name="Martin F.M."/>
            <person name="Grigoriev I.V."/>
            <person name="Hibbett D.S."/>
        </authorList>
    </citation>
    <scope>NUCLEOTIDE SEQUENCE [LARGE SCALE GENOMIC DNA]</scope>
    <source>
        <strain evidence="2 3">L-15889</strain>
    </source>
</reference>
<accession>A0A165T6B0</accession>
<dbReference type="InterPro" id="IPR001810">
    <property type="entry name" value="F-box_dom"/>
</dbReference>
<protein>
    <recommendedName>
        <fullName evidence="1">F-box domain-containing protein</fullName>
    </recommendedName>
</protein>
<dbReference type="PROSITE" id="PS50181">
    <property type="entry name" value="FBOX"/>
    <property type="match status" value="1"/>
</dbReference>
<dbReference type="EMBL" id="KV429038">
    <property type="protein sequence ID" value="KZT72988.1"/>
    <property type="molecule type" value="Genomic_DNA"/>
</dbReference>
<dbReference type="AlphaFoldDB" id="A0A165T6B0"/>
<dbReference type="SUPFAM" id="SSF81383">
    <property type="entry name" value="F-box domain"/>
    <property type="match status" value="1"/>
</dbReference>
<dbReference type="Gene3D" id="1.20.1280.50">
    <property type="match status" value="1"/>
</dbReference>
<dbReference type="SMART" id="SM00256">
    <property type="entry name" value="FBOX"/>
    <property type="match status" value="1"/>
</dbReference>
<name>A0A165T6B0_9APHY</name>
<dbReference type="Pfam" id="PF12937">
    <property type="entry name" value="F-box-like"/>
    <property type="match status" value="1"/>
</dbReference>
<dbReference type="InterPro" id="IPR036047">
    <property type="entry name" value="F-box-like_dom_sf"/>
</dbReference>
<sequence length="514" mass="57585">MTYWQAIHTALPEHTGLVYLPEDLLIEIASHLSVFDILALKQTCRALYAFGSLDYLWHRIVQRIDLPLDLPLHTPVTALAQYELQPTVLKALRLEANWRKRLPRLKAIHLLPRDTHGQYADEMHFVPGGRWLLTVQRHRQRGGRPGSHLEVWSLEDEPYVIASVDIAGFYRTAAMELREASQCITLAVGYEADDLAECHRVVAIYSVPFRDRSEFLFYTAPTLTSTTTIRIPPHPSVKWQSAKFIHQLSLSDGRLVVSVVDPVGQAALSLLQVFLVDIKSRISQWLDPKHLRRFSDVWVKVHAYNGHLILLGPARQSIILRVYSMPHTFSPPKQSTDACDPTSALLDLGPAISEYEQPLRHDSQFQDIIRVSPPSAASISALVICSFHDTSPRVGQVTRFPLPGTGAGPRLPGATRYFSMPSHVSAQLAQVGPSGRAVWVEHDWEAQKKRIMRFQMRKDGWDAGGISEAVSALLPPDAALPFLPDTAHSMAFDEVTGRVSLGLFNGEIYVMDFV</sequence>
<evidence type="ECO:0000313" key="2">
    <source>
        <dbReference type="EMBL" id="KZT72988.1"/>
    </source>
</evidence>
<organism evidence="2 3">
    <name type="scientific">Daedalea quercina L-15889</name>
    <dbReference type="NCBI Taxonomy" id="1314783"/>
    <lineage>
        <taxon>Eukaryota</taxon>
        <taxon>Fungi</taxon>
        <taxon>Dikarya</taxon>
        <taxon>Basidiomycota</taxon>
        <taxon>Agaricomycotina</taxon>
        <taxon>Agaricomycetes</taxon>
        <taxon>Polyporales</taxon>
        <taxon>Fomitopsis</taxon>
    </lineage>
</organism>
<dbReference type="STRING" id="1314783.A0A165T6B0"/>
<evidence type="ECO:0000313" key="3">
    <source>
        <dbReference type="Proteomes" id="UP000076727"/>
    </source>
</evidence>
<dbReference type="Proteomes" id="UP000076727">
    <property type="component" value="Unassembled WGS sequence"/>
</dbReference>
<feature type="domain" description="F-box" evidence="1">
    <location>
        <begin position="14"/>
        <end position="60"/>
    </location>
</feature>